<keyword evidence="4" id="KW-1185">Reference proteome</keyword>
<dbReference type="AlphaFoldDB" id="A0A6A6SIS0"/>
<feature type="domain" description="Glycosyl transferase CAP10" evidence="2">
    <location>
        <begin position="302"/>
        <end position="607"/>
    </location>
</feature>
<keyword evidence="1" id="KW-1133">Transmembrane helix</keyword>
<proteinExistence type="predicted"/>
<feature type="transmembrane region" description="Helical" evidence="1">
    <location>
        <begin position="12"/>
        <end position="31"/>
    </location>
</feature>
<keyword evidence="1" id="KW-0812">Transmembrane</keyword>
<evidence type="ECO:0000313" key="3">
    <source>
        <dbReference type="EMBL" id="KAF2646298.1"/>
    </source>
</evidence>
<keyword evidence="1" id="KW-0472">Membrane</keyword>
<evidence type="ECO:0000259" key="2">
    <source>
        <dbReference type="SMART" id="SM00672"/>
    </source>
</evidence>
<dbReference type="InterPro" id="IPR006598">
    <property type="entry name" value="CAP10"/>
</dbReference>
<evidence type="ECO:0000313" key="4">
    <source>
        <dbReference type="Proteomes" id="UP000799753"/>
    </source>
</evidence>
<sequence>MMQNRLLTPRHIVRVVIVFVILTVVTQLWYYGPPQSLASFGAPAGSHPIDHLIHEAKKTQKELLAKRTHDLRSTADAYRKRRGRHPPPGFDQWFEYAKAHDAVIVEDFFDQIYHDLTPFWGLPAKQTRQHAKQLPFTISIRNKEMQNFTNDKNWMSIWHGMVAEIKDFLPDMDMPMNVMDEPRLIAPWEDINKYVETSQKSRNIVPTQQVIKQLSPLDVDNDDLGPLKLDFINNGAYWDTARVACAPDSPSRSVKAAEDFTGPPPYCTDETSQQCRPDASIWLSYKGYVSNWTAVKDPCLQPELRETHGSFVQPLSQSTTRSLIPLFGGSKLPMNNDILIPPAMYWAKESLYATGDTHGAGWEQKQSRVAWRGGATGGKHREDNFSRFQRLRFIALMNGTQVRQALQASDKPETPSFKLQPYQKYLGTAGQHMDLGAWLDSIADVGFTDLLCSIKHEDKEDHSCPYLDPYFQLVKGIPLEKMYDFKYLPDIDGNSFSGRYLTFLRSASLPIKATVYSEWHDSRLVPWAHFVPMHNSFVDIYGILKYFIGNAKTKADGKLVTENGHDKEAKELALAGQDWANKVLRSEDMLIYVMRLLMEFARICDDKRENLGFVGDLE</sequence>
<dbReference type="EMBL" id="MU006776">
    <property type="protein sequence ID" value="KAF2646298.1"/>
    <property type="molecule type" value="Genomic_DNA"/>
</dbReference>
<dbReference type="PANTHER" id="PTHR12203:SF22">
    <property type="entry name" value="CAPSULE ASSOCIATED PROTEIN"/>
    <property type="match status" value="1"/>
</dbReference>
<protein>
    <recommendedName>
        <fullName evidence="2">Glycosyl transferase CAP10 domain-containing protein</fullName>
    </recommendedName>
</protein>
<dbReference type="OrthoDB" id="541052at2759"/>
<dbReference type="InterPro" id="IPR051091">
    <property type="entry name" value="O-Glucosyltr/Glycosyltrsf_90"/>
</dbReference>
<organism evidence="3 4">
    <name type="scientific">Massarina eburnea CBS 473.64</name>
    <dbReference type="NCBI Taxonomy" id="1395130"/>
    <lineage>
        <taxon>Eukaryota</taxon>
        <taxon>Fungi</taxon>
        <taxon>Dikarya</taxon>
        <taxon>Ascomycota</taxon>
        <taxon>Pezizomycotina</taxon>
        <taxon>Dothideomycetes</taxon>
        <taxon>Pleosporomycetidae</taxon>
        <taxon>Pleosporales</taxon>
        <taxon>Massarineae</taxon>
        <taxon>Massarinaceae</taxon>
        <taxon>Massarina</taxon>
    </lineage>
</organism>
<evidence type="ECO:0000256" key="1">
    <source>
        <dbReference type="SAM" id="Phobius"/>
    </source>
</evidence>
<name>A0A6A6SIS0_9PLEO</name>
<dbReference type="PANTHER" id="PTHR12203">
    <property type="entry name" value="KDEL LYS-ASP-GLU-LEU CONTAINING - RELATED"/>
    <property type="match status" value="1"/>
</dbReference>
<reference evidence="3" key="1">
    <citation type="journal article" date="2020" name="Stud. Mycol.">
        <title>101 Dothideomycetes genomes: a test case for predicting lifestyles and emergence of pathogens.</title>
        <authorList>
            <person name="Haridas S."/>
            <person name="Albert R."/>
            <person name="Binder M."/>
            <person name="Bloem J."/>
            <person name="Labutti K."/>
            <person name="Salamov A."/>
            <person name="Andreopoulos B."/>
            <person name="Baker S."/>
            <person name="Barry K."/>
            <person name="Bills G."/>
            <person name="Bluhm B."/>
            <person name="Cannon C."/>
            <person name="Castanera R."/>
            <person name="Culley D."/>
            <person name="Daum C."/>
            <person name="Ezra D."/>
            <person name="Gonzalez J."/>
            <person name="Henrissat B."/>
            <person name="Kuo A."/>
            <person name="Liang C."/>
            <person name="Lipzen A."/>
            <person name="Lutzoni F."/>
            <person name="Magnuson J."/>
            <person name="Mondo S."/>
            <person name="Nolan M."/>
            <person name="Ohm R."/>
            <person name="Pangilinan J."/>
            <person name="Park H.-J."/>
            <person name="Ramirez L."/>
            <person name="Alfaro M."/>
            <person name="Sun H."/>
            <person name="Tritt A."/>
            <person name="Yoshinaga Y."/>
            <person name="Zwiers L.-H."/>
            <person name="Turgeon B."/>
            <person name="Goodwin S."/>
            <person name="Spatafora J."/>
            <person name="Crous P."/>
            <person name="Grigoriev I."/>
        </authorList>
    </citation>
    <scope>NUCLEOTIDE SEQUENCE</scope>
    <source>
        <strain evidence="3">CBS 473.64</strain>
    </source>
</reference>
<accession>A0A6A6SIS0</accession>
<dbReference type="SMART" id="SM00672">
    <property type="entry name" value="CAP10"/>
    <property type="match status" value="1"/>
</dbReference>
<dbReference type="Proteomes" id="UP000799753">
    <property type="component" value="Unassembled WGS sequence"/>
</dbReference>
<gene>
    <name evidence="3" type="ORF">P280DRAFT_7015</name>
</gene>
<dbReference type="Pfam" id="PF05686">
    <property type="entry name" value="Glyco_transf_90"/>
    <property type="match status" value="1"/>
</dbReference>